<dbReference type="Gene3D" id="3.40.720.10">
    <property type="entry name" value="Alkaline Phosphatase, subunit A"/>
    <property type="match status" value="1"/>
</dbReference>
<dbReference type="Proteomes" id="UP000316213">
    <property type="component" value="Unassembled WGS sequence"/>
</dbReference>
<evidence type="ECO:0000313" key="7">
    <source>
        <dbReference type="EMBL" id="TWU03661.1"/>
    </source>
</evidence>
<dbReference type="InterPro" id="IPR017850">
    <property type="entry name" value="Alkaline_phosphatase_core_sf"/>
</dbReference>
<keyword evidence="4" id="KW-0106">Calcium</keyword>
<dbReference type="GO" id="GO:0046872">
    <property type="term" value="F:metal ion binding"/>
    <property type="evidence" value="ECO:0007669"/>
    <property type="project" value="UniProtKB-KW"/>
</dbReference>
<evidence type="ECO:0000256" key="3">
    <source>
        <dbReference type="ARBA" id="ARBA00022801"/>
    </source>
</evidence>
<keyword evidence="5" id="KW-1133">Transmembrane helix</keyword>
<keyword evidence="5" id="KW-0812">Transmembrane</keyword>
<keyword evidence="8" id="KW-1185">Reference proteome</keyword>
<dbReference type="InterPro" id="IPR050738">
    <property type="entry name" value="Sulfatase"/>
</dbReference>
<comment type="caution">
    <text evidence="7">The sequence shown here is derived from an EMBL/GenBank/DDBJ whole genome shotgun (WGS) entry which is preliminary data.</text>
</comment>
<dbReference type="InterPro" id="IPR000917">
    <property type="entry name" value="Sulfatase_N"/>
</dbReference>
<comment type="similarity">
    <text evidence="1">Belongs to the sulfatase family.</text>
</comment>
<evidence type="ECO:0000256" key="2">
    <source>
        <dbReference type="ARBA" id="ARBA00022723"/>
    </source>
</evidence>
<organism evidence="7 8">
    <name type="scientific">Neorhodopirellula pilleata</name>
    <dbReference type="NCBI Taxonomy" id="2714738"/>
    <lineage>
        <taxon>Bacteria</taxon>
        <taxon>Pseudomonadati</taxon>
        <taxon>Planctomycetota</taxon>
        <taxon>Planctomycetia</taxon>
        <taxon>Pirellulales</taxon>
        <taxon>Pirellulaceae</taxon>
        <taxon>Neorhodopirellula</taxon>
    </lineage>
</organism>
<protein>
    <submittedName>
        <fullName evidence="7">Arylsulfatase</fullName>
        <ecNumber evidence="7">3.1.6.1</ecNumber>
    </submittedName>
</protein>
<evidence type="ECO:0000259" key="6">
    <source>
        <dbReference type="Pfam" id="PF00884"/>
    </source>
</evidence>
<dbReference type="PANTHER" id="PTHR42693">
    <property type="entry name" value="ARYLSULFATASE FAMILY MEMBER"/>
    <property type="match status" value="1"/>
</dbReference>
<dbReference type="Gene3D" id="3.30.1120.10">
    <property type="match status" value="1"/>
</dbReference>
<accession>A0A5C6AW39</accession>
<evidence type="ECO:0000256" key="1">
    <source>
        <dbReference type="ARBA" id="ARBA00008779"/>
    </source>
</evidence>
<dbReference type="SUPFAM" id="SSF53649">
    <property type="entry name" value="Alkaline phosphatase-like"/>
    <property type="match status" value="1"/>
</dbReference>
<dbReference type="PANTHER" id="PTHR42693:SF33">
    <property type="entry name" value="ARYLSULFATASE"/>
    <property type="match status" value="1"/>
</dbReference>
<feature type="transmembrane region" description="Helical" evidence="5">
    <location>
        <begin position="43"/>
        <end position="63"/>
    </location>
</feature>
<dbReference type="AlphaFoldDB" id="A0A5C6AW39"/>
<name>A0A5C6AW39_9BACT</name>
<sequence length="501" mass="55803">MRAYRLEWDPAPFTGTIHRLLVMTRDDRLELMPSTFYSMFKPITIPVLFTVFALATVAGIVAADPKRPNVLVIYTDDQGTLDANCYGSDDLITPHFDRLAKTGIRFTQMYSPSAICSASRAGLLTGRFPARAGVPSNVSSQEGVAGMPTGEVTIAEVMRSAGYRTGHIGKWHLGFTPETMPNAQGFESSFGHMGGCIDNYSHFFYWNGPNRHDLWRDGKEVWQDGRYFGDAMVDECQNLISQWKDEPFFIYWAINWPHYPLQGTAKWRQKYSHLPNPRDKYAAFVSSLDERIGLVIDHLEKEGLRDNTIVVLQSDHGHSVEERTFGGGGNCGSYRGAKGCLFEGGIRVPSIISWPAGIPQDQVRDQMAVGCDWFPTLIELTGIEMPDHHLDGASLAAVLKDPNATTPHETFYWQLGNGKNAQWVVRKGDWKLLGNPTDRTDPGSLGKDDKLFLANLSQDPTEATNLATQYPDVVESLSQMQQRYAASITETIQAKAEPSLN</sequence>
<dbReference type="EMBL" id="SJPM01000001">
    <property type="protein sequence ID" value="TWU03661.1"/>
    <property type="molecule type" value="Genomic_DNA"/>
</dbReference>
<dbReference type="GO" id="GO:0004065">
    <property type="term" value="F:arylsulfatase activity"/>
    <property type="evidence" value="ECO:0007669"/>
    <property type="project" value="UniProtKB-EC"/>
</dbReference>
<dbReference type="EC" id="3.1.6.1" evidence="7"/>
<dbReference type="InterPro" id="IPR024607">
    <property type="entry name" value="Sulfatase_CS"/>
</dbReference>
<gene>
    <name evidence="7" type="primary">atsA_10</name>
    <name evidence="7" type="ORF">Pla100_05900</name>
</gene>
<proteinExistence type="inferred from homology"/>
<feature type="domain" description="Sulfatase N-terminal" evidence="6">
    <location>
        <begin position="68"/>
        <end position="383"/>
    </location>
</feature>
<dbReference type="PROSITE" id="PS00149">
    <property type="entry name" value="SULFATASE_2"/>
    <property type="match status" value="1"/>
</dbReference>
<dbReference type="Pfam" id="PF00884">
    <property type="entry name" value="Sulfatase"/>
    <property type="match status" value="1"/>
</dbReference>
<evidence type="ECO:0000256" key="4">
    <source>
        <dbReference type="ARBA" id="ARBA00022837"/>
    </source>
</evidence>
<reference evidence="7 8" key="1">
    <citation type="submission" date="2019-02" db="EMBL/GenBank/DDBJ databases">
        <title>Deep-cultivation of Planctomycetes and their phenomic and genomic characterization uncovers novel biology.</title>
        <authorList>
            <person name="Wiegand S."/>
            <person name="Jogler M."/>
            <person name="Boedeker C."/>
            <person name="Pinto D."/>
            <person name="Vollmers J."/>
            <person name="Rivas-Marin E."/>
            <person name="Kohn T."/>
            <person name="Peeters S.H."/>
            <person name="Heuer A."/>
            <person name="Rast P."/>
            <person name="Oberbeckmann S."/>
            <person name="Bunk B."/>
            <person name="Jeske O."/>
            <person name="Meyerdierks A."/>
            <person name="Storesund J.E."/>
            <person name="Kallscheuer N."/>
            <person name="Luecker S."/>
            <person name="Lage O.M."/>
            <person name="Pohl T."/>
            <person name="Merkel B.J."/>
            <person name="Hornburger P."/>
            <person name="Mueller R.-W."/>
            <person name="Bruemmer F."/>
            <person name="Labrenz M."/>
            <person name="Spormann A.M."/>
            <person name="Op Den Camp H."/>
            <person name="Overmann J."/>
            <person name="Amann R."/>
            <person name="Jetten M.S.M."/>
            <person name="Mascher T."/>
            <person name="Medema M.H."/>
            <person name="Devos D.P."/>
            <person name="Kaster A.-K."/>
            <person name="Ovreas L."/>
            <person name="Rohde M."/>
            <person name="Galperin M.Y."/>
            <person name="Jogler C."/>
        </authorList>
    </citation>
    <scope>NUCLEOTIDE SEQUENCE [LARGE SCALE GENOMIC DNA]</scope>
    <source>
        <strain evidence="7 8">Pla100</strain>
    </source>
</reference>
<keyword evidence="5" id="KW-0472">Membrane</keyword>
<evidence type="ECO:0000256" key="5">
    <source>
        <dbReference type="SAM" id="Phobius"/>
    </source>
</evidence>
<keyword evidence="2" id="KW-0479">Metal-binding</keyword>
<keyword evidence="3 7" id="KW-0378">Hydrolase</keyword>
<evidence type="ECO:0000313" key="8">
    <source>
        <dbReference type="Proteomes" id="UP000316213"/>
    </source>
</evidence>